<proteinExistence type="predicted"/>
<name>A0ABT7E6S7_9NEIS</name>
<dbReference type="Proteomes" id="UP001172778">
    <property type="component" value="Unassembled WGS sequence"/>
</dbReference>
<protein>
    <submittedName>
        <fullName evidence="1">YD repeat-containing protein</fullName>
    </submittedName>
</protein>
<organism evidence="1 2">
    <name type="scientific">Parachitinimonas caeni</name>
    <dbReference type="NCBI Taxonomy" id="3031301"/>
    <lineage>
        <taxon>Bacteria</taxon>
        <taxon>Pseudomonadati</taxon>
        <taxon>Pseudomonadota</taxon>
        <taxon>Betaproteobacteria</taxon>
        <taxon>Neisseriales</taxon>
        <taxon>Chitinibacteraceae</taxon>
        <taxon>Parachitinimonas</taxon>
    </lineage>
</organism>
<dbReference type="EMBL" id="JARRAF010000170">
    <property type="protein sequence ID" value="MDK2127135.1"/>
    <property type="molecule type" value="Genomic_DNA"/>
</dbReference>
<comment type="caution">
    <text evidence="1">The sequence shown here is derived from an EMBL/GenBank/DDBJ whole genome shotgun (WGS) entry which is preliminary data.</text>
</comment>
<dbReference type="InterPro" id="IPR006530">
    <property type="entry name" value="YD"/>
</dbReference>
<dbReference type="Pfam" id="PF05593">
    <property type="entry name" value="RHS_repeat"/>
    <property type="match status" value="1"/>
</dbReference>
<keyword evidence="2" id="KW-1185">Reference proteome</keyword>
<dbReference type="RefSeq" id="WP_284103443.1">
    <property type="nucleotide sequence ID" value="NZ_JARRAF010000170.1"/>
</dbReference>
<dbReference type="InterPro" id="IPR031325">
    <property type="entry name" value="RHS_repeat"/>
</dbReference>
<accession>A0ABT7E6S7</accession>
<evidence type="ECO:0000313" key="2">
    <source>
        <dbReference type="Proteomes" id="UP001172778"/>
    </source>
</evidence>
<reference evidence="1" key="1">
    <citation type="submission" date="2023-03" db="EMBL/GenBank/DDBJ databases">
        <title>Chitinimonas shenzhenensis gen. nov., sp. nov., a novel member of family Burkholderiaceae isolated from activated sludge collected in Shen Zhen, China.</title>
        <authorList>
            <person name="Wang X."/>
        </authorList>
    </citation>
    <scope>NUCLEOTIDE SEQUENCE</scope>
    <source>
        <strain evidence="1">DQS-5</strain>
    </source>
</reference>
<gene>
    <name evidence="1" type="ORF">PZA18_24165</name>
</gene>
<dbReference type="Gene3D" id="2.180.10.10">
    <property type="entry name" value="RHS repeat-associated core"/>
    <property type="match status" value="1"/>
</dbReference>
<sequence>LHRETGRQGFGGWQQRQYDLQGRLVRQYSNQPVLAWQWEYDPDGLLIGSEQAGQAWRYHYDAQQRLVGWRKPDQAADWAFDPAGNRLPAPLPPLPPKPHRDWASQVRANLDNHDFDLLAPDFDPHPSARPPIDCWPGNRIDFDGAIDYRYDAHGNLVERYDHAGPCRLHLGYDGLHQL</sequence>
<dbReference type="NCBIfam" id="TIGR01643">
    <property type="entry name" value="YD_repeat_2x"/>
    <property type="match status" value="1"/>
</dbReference>
<feature type="non-terminal residue" evidence="1">
    <location>
        <position position="178"/>
    </location>
</feature>
<feature type="non-terminal residue" evidence="1">
    <location>
        <position position="1"/>
    </location>
</feature>
<evidence type="ECO:0000313" key="1">
    <source>
        <dbReference type="EMBL" id="MDK2127135.1"/>
    </source>
</evidence>